<evidence type="ECO:0000256" key="3">
    <source>
        <dbReference type="ARBA" id="ARBA00022741"/>
    </source>
</evidence>
<feature type="coiled-coil region" evidence="7">
    <location>
        <begin position="751"/>
        <end position="778"/>
    </location>
</feature>
<dbReference type="InterPro" id="IPR003395">
    <property type="entry name" value="RecF/RecN/SMC_N"/>
</dbReference>
<evidence type="ECO:0000313" key="10">
    <source>
        <dbReference type="EMBL" id="MBV3393032.1"/>
    </source>
</evidence>
<evidence type="ECO:0000256" key="2">
    <source>
        <dbReference type="ARBA" id="ARBA00022490"/>
    </source>
</evidence>
<keyword evidence="2 7" id="KW-0963">Cytoplasm</keyword>
<evidence type="ECO:0000256" key="5">
    <source>
        <dbReference type="ARBA" id="ARBA00023054"/>
    </source>
</evidence>
<dbReference type="PIRSF" id="PIRSF005719">
    <property type="entry name" value="SMC"/>
    <property type="match status" value="1"/>
</dbReference>
<dbReference type="FunFam" id="3.40.50.300:FF:000984">
    <property type="entry name" value="Chromosome partition protein Smc"/>
    <property type="match status" value="1"/>
</dbReference>
<dbReference type="EMBL" id="JAHOEF010000043">
    <property type="protein sequence ID" value="MBV3383023.1"/>
    <property type="molecule type" value="Genomic_DNA"/>
</dbReference>
<comment type="subunit">
    <text evidence="7">Homodimer.</text>
</comment>
<dbReference type="SMART" id="SM00968">
    <property type="entry name" value="SMC_hinge"/>
    <property type="match status" value="1"/>
</dbReference>
<sequence length="978" mass="111022">MYLKRIELHGFKSFADKSVVEFMPGITGIVGPNGCGKSNITDAIRWVLGEKSAKAMRGETMTDVIFSGSEDRKAQGEAEVTLVFNNEDHFLDFNSNEIEITRRLYRTGDSEFLLNREQCRLKDITDLIMDTGLGRDSLSIISQNNINEFVKSKPEDRRAMFEEAAGVAKYKKRKIETVRKLERTTDNLDRVQDICSELERQIGPLKRQKEKAETYLEFKEELQEVEVSVLVKEISTLSEELKTLNKELEDLENERITNDGAVILDEKQSEELEKKMYALDQEVNELQEKLLEAMNEVSSLETQKVEIDANRKHILETTSQEDIEQKKVSMKSILQDAIIDYNDRVKRYNDVKKEKNDLAQKDSLNKKQQANLRSLIEKKNIDIHNSRTEKTRLTDIIENKSGYSYGVRTILGAKNSLSGICGALGDLIETEETYETALATALGGAVQFIVTRTNDQAKEAIYFLRKNKAGRATFLPIDTMKPRLLRDEAKMLAEQSLGYLGVMSDFVTYDKSISDVVLNQLGNTIVADHLDHATEIAKSIYHRYRVVTLEGDIINVGGSLTGGANKHTNNSMMSKRELERVSRTLDQQEKDLNKMKSDLHTLENEGREIGQLFMQKQMSLAKLELVVTNKKNEYEVAKADYENLTHQSVELDEVIKGTQNNELLDRLNDAKRRRDELKETIQAKRTIRMGYVNENDEVSRRLREHRAALKDVESQSTDKKVAKSRLETEIQNYLLRLNDAYAMTFEHAQEKADMSIDIDKAKDKVRDLRQRIASLGHVNVESIEQYNDVSTRYETLSTQRSQLLEAQDSLLKAIKDMDAIMVEKFSTSFEAINKAFNDVFRYLFGGGHASLKYTDPDNILETGIDIEAQPPGKAAKLHSFSGGENALIALSCLFAMISVKPSPLCILDEVEAALDIANVERFAKYLRSFSDQTQFIVVTHREGTMAECDLLYGATMQEKGVTKLVSVKLKDATEYASS</sequence>
<evidence type="ECO:0000313" key="11">
    <source>
        <dbReference type="Proteomes" id="UP001196408"/>
    </source>
</evidence>
<dbReference type="GO" id="GO:0005737">
    <property type="term" value="C:cytoplasm"/>
    <property type="evidence" value="ECO:0007669"/>
    <property type="project" value="UniProtKB-SubCell"/>
</dbReference>
<dbReference type="Pfam" id="PF02463">
    <property type="entry name" value="SMC_N"/>
    <property type="match status" value="1"/>
</dbReference>
<evidence type="ECO:0000256" key="1">
    <source>
        <dbReference type="ARBA" id="ARBA00004496"/>
    </source>
</evidence>
<feature type="domain" description="SMC hinge" evidence="8">
    <location>
        <begin position="418"/>
        <end position="537"/>
    </location>
</feature>
<comment type="subcellular location">
    <subcellularLocation>
        <location evidence="1 7">Cytoplasm</location>
    </subcellularLocation>
</comment>
<reference evidence="9 12" key="1">
    <citation type="submission" date="2021-06" db="EMBL/GenBank/DDBJ databases">
        <title>Collection of gut derived symbiotic bacterial strains cultured from healthy donors.</title>
        <authorList>
            <person name="Lin H."/>
            <person name="Littmann E."/>
            <person name="Pamer E.G."/>
        </authorList>
    </citation>
    <scope>NUCLEOTIDE SEQUENCE</scope>
    <source>
        <strain evidence="10 12">MSK.21.70</strain>
        <strain evidence="9">MSK.21.82</strain>
    </source>
</reference>
<dbReference type="Proteomes" id="UP001197492">
    <property type="component" value="Unassembled WGS sequence"/>
</dbReference>
<dbReference type="GO" id="GO:0005524">
    <property type="term" value="F:ATP binding"/>
    <property type="evidence" value="ECO:0007669"/>
    <property type="project" value="UniProtKB-UniRule"/>
</dbReference>
<evidence type="ECO:0000313" key="12">
    <source>
        <dbReference type="Proteomes" id="UP001197492"/>
    </source>
</evidence>
<dbReference type="PANTHER" id="PTHR43977">
    <property type="entry name" value="STRUCTURAL MAINTENANCE OF CHROMOSOMES PROTEIN 3"/>
    <property type="match status" value="1"/>
</dbReference>
<dbReference type="RefSeq" id="WP_217747812.1">
    <property type="nucleotide sequence ID" value="NZ_JAHOEB010000041.1"/>
</dbReference>
<comment type="similarity">
    <text evidence="7">Belongs to the SMC family.</text>
</comment>
<dbReference type="Pfam" id="PF06470">
    <property type="entry name" value="SMC_hinge"/>
    <property type="match status" value="1"/>
</dbReference>
<name>A0AAW4N1D7_9FIRM</name>
<dbReference type="InterPro" id="IPR011890">
    <property type="entry name" value="SMC_prok"/>
</dbReference>
<dbReference type="GO" id="GO:0007059">
    <property type="term" value="P:chromosome segregation"/>
    <property type="evidence" value="ECO:0007669"/>
    <property type="project" value="UniProtKB-UniRule"/>
</dbReference>
<accession>A0AAW4N1D7</accession>
<keyword evidence="12" id="KW-1185">Reference proteome</keyword>
<evidence type="ECO:0000256" key="6">
    <source>
        <dbReference type="ARBA" id="ARBA00023125"/>
    </source>
</evidence>
<comment type="domain">
    <text evidence="7">Contains large globular domains required for ATP hydrolysis at each terminus and a third globular domain forming a flexible hinge near the middle of the molecule. These domains are separated by coiled-coil structures.</text>
</comment>
<dbReference type="HAMAP" id="MF_01894">
    <property type="entry name" value="Smc_prok"/>
    <property type="match status" value="1"/>
</dbReference>
<evidence type="ECO:0000313" key="9">
    <source>
        <dbReference type="EMBL" id="MBV3383023.1"/>
    </source>
</evidence>
<keyword evidence="4 7" id="KW-0067">ATP-binding</keyword>
<dbReference type="InterPro" id="IPR010935">
    <property type="entry name" value="SMC_hinge"/>
</dbReference>
<keyword evidence="6 7" id="KW-0238">DNA-binding</keyword>
<feature type="coiled-coil region" evidence="7">
    <location>
        <begin position="181"/>
        <end position="310"/>
    </location>
</feature>
<dbReference type="GO" id="GO:0030261">
    <property type="term" value="P:chromosome condensation"/>
    <property type="evidence" value="ECO:0007669"/>
    <property type="project" value="InterPro"/>
</dbReference>
<dbReference type="AlphaFoldDB" id="A0AAW4N1D7"/>
<dbReference type="FunFam" id="3.40.50.300:FF:000901">
    <property type="entry name" value="Chromosome partition protein Smc"/>
    <property type="match status" value="1"/>
</dbReference>
<comment type="function">
    <text evidence="7">Required for chromosome condensation and partitioning.</text>
</comment>
<proteinExistence type="inferred from homology"/>
<gene>
    <name evidence="7" type="primary">smc</name>
    <name evidence="9" type="ORF">KSV97_07295</name>
    <name evidence="10" type="ORF">KSW06_07165</name>
</gene>
<evidence type="ECO:0000259" key="8">
    <source>
        <dbReference type="SMART" id="SM00968"/>
    </source>
</evidence>
<dbReference type="GO" id="GO:0006260">
    <property type="term" value="P:DNA replication"/>
    <property type="evidence" value="ECO:0007669"/>
    <property type="project" value="UniProtKB-UniRule"/>
</dbReference>
<organism evidence="9 11">
    <name type="scientific">Catenibacterium mitsuokai</name>
    <dbReference type="NCBI Taxonomy" id="100886"/>
    <lineage>
        <taxon>Bacteria</taxon>
        <taxon>Bacillati</taxon>
        <taxon>Bacillota</taxon>
        <taxon>Erysipelotrichia</taxon>
        <taxon>Erysipelotrichales</taxon>
        <taxon>Coprobacillaceae</taxon>
        <taxon>Catenibacterium</taxon>
    </lineage>
</organism>
<dbReference type="CDD" id="cd03278">
    <property type="entry name" value="ABC_SMC_barmotin"/>
    <property type="match status" value="1"/>
</dbReference>
<evidence type="ECO:0000256" key="4">
    <source>
        <dbReference type="ARBA" id="ARBA00022840"/>
    </source>
</evidence>
<comment type="caution">
    <text evidence="9">The sequence shown here is derived from an EMBL/GenBank/DDBJ whole genome shotgun (WGS) entry which is preliminary data.</text>
</comment>
<dbReference type="GO" id="GO:0007062">
    <property type="term" value="P:sister chromatid cohesion"/>
    <property type="evidence" value="ECO:0007669"/>
    <property type="project" value="InterPro"/>
</dbReference>
<protein>
    <recommendedName>
        <fullName evidence="7">Chromosome partition protein Smc</fullName>
    </recommendedName>
</protein>
<feature type="binding site" evidence="7">
    <location>
        <begin position="32"/>
        <end position="39"/>
    </location>
    <ligand>
        <name>ATP</name>
        <dbReference type="ChEBI" id="CHEBI:30616"/>
    </ligand>
</feature>
<evidence type="ECO:0000256" key="7">
    <source>
        <dbReference type="HAMAP-Rule" id="MF_01894"/>
    </source>
</evidence>
<keyword evidence="5 7" id="KW-0175">Coiled coil</keyword>
<dbReference type="EMBL" id="JAHOEL010000041">
    <property type="protein sequence ID" value="MBV3393032.1"/>
    <property type="molecule type" value="Genomic_DNA"/>
</dbReference>
<feature type="coiled-coil region" evidence="7">
    <location>
        <begin position="578"/>
        <end position="715"/>
    </location>
</feature>
<keyword evidence="3 7" id="KW-0547">Nucleotide-binding</keyword>
<dbReference type="GO" id="GO:0003677">
    <property type="term" value="F:DNA binding"/>
    <property type="evidence" value="ECO:0007669"/>
    <property type="project" value="UniProtKB-UniRule"/>
</dbReference>
<dbReference type="Proteomes" id="UP001196408">
    <property type="component" value="Unassembled WGS sequence"/>
</dbReference>
<dbReference type="InterPro" id="IPR024704">
    <property type="entry name" value="SMC"/>
</dbReference>
<dbReference type="GO" id="GO:0005694">
    <property type="term" value="C:chromosome"/>
    <property type="evidence" value="ECO:0007669"/>
    <property type="project" value="InterPro"/>
</dbReference>